<comment type="cofactor">
    <cofactor evidence="7">
        <name>heme</name>
        <dbReference type="ChEBI" id="CHEBI:30413"/>
    </cofactor>
</comment>
<dbReference type="PRINTS" id="PR00385">
    <property type="entry name" value="P450"/>
</dbReference>
<dbReference type="GO" id="GO:0005506">
    <property type="term" value="F:iron ion binding"/>
    <property type="evidence" value="ECO:0007669"/>
    <property type="project" value="InterPro"/>
</dbReference>
<keyword evidence="5 7" id="KW-0408">Iron</keyword>
<reference evidence="10 11" key="1">
    <citation type="journal article" date="2017" name="Nat. Commun.">
        <title>Genome assembly with in vitro proximity ligation data and whole-genome triplication in lettuce.</title>
        <authorList>
            <person name="Reyes-Chin-Wo S."/>
            <person name="Wang Z."/>
            <person name="Yang X."/>
            <person name="Kozik A."/>
            <person name="Arikit S."/>
            <person name="Song C."/>
            <person name="Xia L."/>
            <person name="Froenicke L."/>
            <person name="Lavelle D.O."/>
            <person name="Truco M.J."/>
            <person name="Xia R."/>
            <person name="Zhu S."/>
            <person name="Xu C."/>
            <person name="Xu H."/>
            <person name="Xu X."/>
            <person name="Cox K."/>
            <person name="Korf I."/>
            <person name="Meyers B.C."/>
            <person name="Michelmore R.W."/>
        </authorList>
    </citation>
    <scope>NUCLEOTIDE SEQUENCE [LARGE SCALE GENOMIC DNA]</scope>
    <source>
        <strain evidence="11">cv. Salinas</strain>
        <tissue evidence="10">Seedlings</tissue>
    </source>
</reference>
<accession>A0A9R1WLE3</accession>
<dbReference type="InterPro" id="IPR017972">
    <property type="entry name" value="Cyt_P450_CS"/>
</dbReference>
<evidence type="ECO:0000256" key="2">
    <source>
        <dbReference type="ARBA" id="ARBA00022617"/>
    </source>
</evidence>
<evidence type="ECO:0000256" key="6">
    <source>
        <dbReference type="ARBA" id="ARBA00023033"/>
    </source>
</evidence>
<gene>
    <name evidence="10" type="ORF">LSAT_V11C100004000</name>
</gene>
<dbReference type="InterPro" id="IPR001128">
    <property type="entry name" value="Cyt_P450"/>
</dbReference>
<dbReference type="PRINTS" id="PR00463">
    <property type="entry name" value="EP450I"/>
</dbReference>
<name>A0A9R1WLE3_LACSA</name>
<evidence type="ECO:0008006" key="12">
    <source>
        <dbReference type="Google" id="ProtNLM"/>
    </source>
</evidence>
<keyword evidence="11" id="KW-1185">Reference proteome</keyword>
<evidence type="ECO:0000256" key="3">
    <source>
        <dbReference type="ARBA" id="ARBA00022723"/>
    </source>
</evidence>
<dbReference type="InterPro" id="IPR036396">
    <property type="entry name" value="Cyt_P450_sf"/>
</dbReference>
<dbReference type="PANTHER" id="PTHR47947:SF3">
    <property type="entry name" value="CYTOCHROME P450 81D1-LIKE"/>
    <property type="match status" value="1"/>
</dbReference>
<keyword evidence="9" id="KW-1133">Transmembrane helix</keyword>
<keyword evidence="9" id="KW-0812">Transmembrane</keyword>
<dbReference type="AlphaFoldDB" id="A0A9R1WLE3"/>
<dbReference type="OrthoDB" id="1495713at2759"/>
<comment type="similarity">
    <text evidence="1 8">Belongs to the cytochrome P450 family.</text>
</comment>
<dbReference type="Pfam" id="PF00067">
    <property type="entry name" value="p450"/>
    <property type="match status" value="1"/>
</dbReference>
<evidence type="ECO:0000313" key="10">
    <source>
        <dbReference type="EMBL" id="KAJ0225899.1"/>
    </source>
</evidence>
<evidence type="ECO:0000256" key="9">
    <source>
        <dbReference type="SAM" id="Phobius"/>
    </source>
</evidence>
<keyword evidence="6 8" id="KW-0503">Monooxygenase</keyword>
<comment type="caution">
    <text evidence="10">The sequence shown here is derived from an EMBL/GenBank/DDBJ whole genome shotgun (WGS) entry which is preliminary data.</text>
</comment>
<dbReference type="InterPro" id="IPR050651">
    <property type="entry name" value="Plant_Cytochrome_P450_Monoox"/>
</dbReference>
<dbReference type="PROSITE" id="PS00086">
    <property type="entry name" value="CYTOCHROME_P450"/>
    <property type="match status" value="1"/>
</dbReference>
<proteinExistence type="inferred from homology"/>
<keyword evidence="2 7" id="KW-0349">Heme</keyword>
<feature type="binding site" description="axial binding residue" evidence="7">
    <location>
        <position position="441"/>
    </location>
    <ligand>
        <name>heme</name>
        <dbReference type="ChEBI" id="CHEBI:30413"/>
    </ligand>
    <ligandPart>
        <name>Fe</name>
        <dbReference type="ChEBI" id="CHEBI:18248"/>
    </ligandPart>
</feature>
<dbReference type="GO" id="GO:0020037">
    <property type="term" value="F:heme binding"/>
    <property type="evidence" value="ECO:0007669"/>
    <property type="project" value="InterPro"/>
</dbReference>
<dbReference type="GO" id="GO:0004497">
    <property type="term" value="F:monooxygenase activity"/>
    <property type="evidence" value="ECO:0000318"/>
    <property type="project" value="GO_Central"/>
</dbReference>
<evidence type="ECO:0000256" key="4">
    <source>
        <dbReference type="ARBA" id="ARBA00023002"/>
    </source>
</evidence>
<sequence>MEPIFYIFFSIIFVIWITKVALGKIRNLPPSPFPCLPIVGHLYLLRSRPLYRALGKLSAHHGPMLMLRLGARRVFLVSSPEVVEECLTTNDLTFANRPRLLAGKHLGLDYTTINWSSHNDNWRSLRRVVSHELLSSCQVRTLSAIRAEVVHHLVKNVMYPRVVRDGMMEMKSVLFEVVLNVVMMTIAGRRCDVEGGEAGRFMELVQELFIVMGATHVSDYLPWWKWVGGKHLEKEMVTLNEKWHALMQDFIEEQRRKTVVEAEGGSSDEKKNLIEFLLMSQQKEPENHSDEVIKGLLQVLISAGSNTSSVTMEWMLSLLLNNPEALKKVQTEIDNCVGEDRLVNESDLTNLPYLRCIINETMRIYPAAPLLLHESAKDCMVGGYHIPSGTMLLMNVWAIQNDPKNWKDPTMFKPERFLGLKGSGNGYTYKLMPFGTGRRRCPGENLGMRMIGLTMATLIQCFEWERPSNEMIDMTAGVGLIAPKAKPLVAKCQSRGVMAKLLSHM</sequence>
<evidence type="ECO:0000256" key="5">
    <source>
        <dbReference type="ARBA" id="ARBA00023004"/>
    </source>
</evidence>
<protein>
    <recommendedName>
        <fullName evidence="12">Cytochrome P450</fullName>
    </recommendedName>
</protein>
<keyword evidence="3 7" id="KW-0479">Metal-binding</keyword>
<evidence type="ECO:0000256" key="7">
    <source>
        <dbReference type="PIRSR" id="PIRSR602401-1"/>
    </source>
</evidence>
<dbReference type="Proteomes" id="UP000235145">
    <property type="component" value="Unassembled WGS sequence"/>
</dbReference>
<evidence type="ECO:0000313" key="11">
    <source>
        <dbReference type="Proteomes" id="UP000235145"/>
    </source>
</evidence>
<feature type="transmembrane region" description="Helical" evidence="9">
    <location>
        <begin position="6"/>
        <end position="22"/>
    </location>
</feature>
<dbReference type="Gene3D" id="1.10.630.10">
    <property type="entry name" value="Cytochrome P450"/>
    <property type="match status" value="1"/>
</dbReference>
<dbReference type="PANTHER" id="PTHR47947">
    <property type="entry name" value="CYTOCHROME P450 82C3-RELATED"/>
    <property type="match status" value="1"/>
</dbReference>
<dbReference type="FunFam" id="1.10.630.10:FF:000081">
    <property type="entry name" value="Cytochrome P450 CYP81N5"/>
    <property type="match status" value="1"/>
</dbReference>
<organism evidence="10 11">
    <name type="scientific">Lactuca sativa</name>
    <name type="common">Garden lettuce</name>
    <dbReference type="NCBI Taxonomy" id="4236"/>
    <lineage>
        <taxon>Eukaryota</taxon>
        <taxon>Viridiplantae</taxon>
        <taxon>Streptophyta</taxon>
        <taxon>Embryophyta</taxon>
        <taxon>Tracheophyta</taxon>
        <taxon>Spermatophyta</taxon>
        <taxon>Magnoliopsida</taxon>
        <taxon>eudicotyledons</taxon>
        <taxon>Gunneridae</taxon>
        <taxon>Pentapetalae</taxon>
        <taxon>asterids</taxon>
        <taxon>campanulids</taxon>
        <taxon>Asterales</taxon>
        <taxon>Asteraceae</taxon>
        <taxon>Cichorioideae</taxon>
        <taxon>Cichorieae</taxon>
        <taxon>Lactucinae</taxon>
        <taxon>Lactuca</taxon>
    </lineage>
</organism>
<dbReference type="InterPro" id="IPR002401">
    <property type="entry name" value="Cyt_P450_E_grp-I"/>
</dbReference>
<evidence type="ECO:0000256" key="1">
    <source>
        <dbReference type="ARBA" id="ARBA00010617"/>
    </source>
</evidence>
<dbReference type="SUPFAM" id="SSF48264">
    <property type="entry name" value="Cytochrome P450"/>
    <property type="match status" value="1"/>
</dbReference>
<evidence type="ECO:0000256" key="8">
    <source>
        <dbReference type="RuleBase" id="RU000461"/>
    </source>
</evidence>
<keyword evidence="9" id="KW-0472">Membrane</keyword>
<dbReference type="GO" id="GO:0016705">
    <property type="term" value="F:oxidoreductase activity, acting on paired donors, with incorporation or reduction of molecular oxygen"/>
    <property type="evidence" value="ECO:0007669"/>
    <property type="project" value="InterPro"/>
</dbReference>
<keyword evidence="4 8" id="KW-0560">Oxidoreductase</keyword>
<dbReference type="EMBL" id="NBSK02000001">
    <property type="protein sequence ID" value="KAJ0225899.1"/>
    <property type="molecule type" value="Genomic_DNA"/>
</dbReference>